<evidence type="ECO:0000259" key="2">
    <source>
        <dbReference type="Pfam" id="PF04892"/>
    </source>
</evidence>
<feature type="transmembrane region" description="Helical" evidence="1">
    <location>
        <begin position="125"/>
        <end position="142"/>
    </location>
</feature>
<dbReference type="RefSeq" id="WP_289455255.1">
    <property type="nucleotide sequence ID" value="NZ_JAUCGQ010000001.1"/>
</dbReference>
<feature type="transmembrane region" description="Helical" evidence="1">
    <location>
        <begin position="43"/>
        <end position="70"/>
    </location>
</feature>
<dbReference type="InterPro" id="IPR006976">
    <property type="entry name" value="VanZ-like"/>
</dbReference>
<accession>A0ABT7SGY4</accession>
<feature type="transmembrane region" description="Helical" evidence="1">
    <location>
        <begin position="154"/>
        <end position="174"/>
    </location>
</feature>
<evidence type="ECO:0000313" key="4">
    <source>
        <dbReference type="Proteomes" id="UP001529338"/>
    </source>
</evidence>
<evidence type="ECO:0000313" key="3">
    <source>
        <dbReference type="EMBL" id="MDM7855435.1"/>
    </source>
</evidence>
<protein>
    <submittedName>
        <fullName evidence="3">VanZ family protein</fullName>
    </submittedName>
</protein>
<keyword evidence="4" id="KW-1185">Reference proteome</keyword>
<dbReference type="Proteomes" id="UP001529338">
    <property type="component" value="Unassembled WGS sequence"/>
</dbReference>
<dbReference type="Pfam" id="PF04892">
    <property type="entry name" value="VanZ"/>
    <property type="match status" value="1"/>
</dbReference>
<evidence type="ECO:0000256" key="1">
    <source>
        <dbReference type="SAM" id="Phobius"/>
    </source>
</evidence>
<feature type="transmembrane region" description="Helical" evidence="1">
    <location>
        <begin position="90"/>
        <end position="113"/>
    </location>
</feature>
<dbReference type="EMBL" id="JAUCGQ010000001">
    <property type="protein sequence ID" value="MDM7855435.1"/>
    <property type="molecule type" value="Genomic_DNA"/>
</dbReference>
<keyword evidence="1" id="KW-0472">Membrane</keyword>
<gene>
    <name evidence="3" type="ORF">QRT04_10885</name>
</gene>
<proteinExistence type="predicted"/>
<feature type="domain" description="VanZ-like" evidence="2">
    <location>
        <begin position="64"/>
        <end position="170"/>
    </location>
</feature>
<name>A0ABT7SGY4_9CELL</name>
<keyword evidence="1" id="KW-1133">Transmembrane helix</keyword>
<feature type="transmembrane region" description="Helical" evidence="1">
    <location>
        <begin position="12"/>
        <end position="31"/>
    </location>
</feature>
<organism evidence="3 4">
    <name type="scientific">Cellulomonas alba</name>
    <dbReference type="NCBI Taxonomy" id="3053467"/>
    <lineage>
        <taxon>Bacteria</taxon>
        <taxon>Bacillati</taxon>
        <taxon>Actinomycetota</taxon>
        <taxon>Actinomycetes</taxon>
        <taxon>Micrococcales</taxon>
        <taxon>Cellulomonadaceae</taxon>
        <taxon>Cellulomonas</taxon>
    </lineage>
</organism>
<comment type="caution">
    <text evidence="3">The sequence shown here is derived from an EMBL/GenBank/DDBJ whole genome shotgun (WGS) entry which is preliminary data.</text>
</comment>
<reference evidence="3 4" key="1">
    <citation type="submission" date="2023-06" db="EMBL/GenBank/DDBJ databases">
        <title>Cellulomonas sp. MW4 Whole genome sequence.</title>
        <authorList>
            <person name="Park S."/>
        </authorList>
    </citation>
    <scope>NUCLEOTIDE SEQUENCE [LARGE SCALE GENOMIC DNA]</scope>
    <source>
        <strain evidence="3 4">MW4</strain>
    </source>
</reference>
<keyword evidence="1" id="KW-0812">Transmembrane</keyword>
<sequence length="197" mass="20316">MTQLWRAFGDLVPIALVVGGVVGVGVFLGSWAHRGLERSRAAVGTAVVDALLAIWGLCYLAVTLAPAAGAEDSTVQLVPLRDLDDYAHAVSWQVPVAQVGGNLVLYGALGVLLAARWRWGVPRTVAVGALIAVVDEGLQWLLGTGRSVTTDDVIVGAVGVAIGATVVVLARSVLAWAARRRAAAGVPVAAGAGQRWR</sequence>